<name>A0AAP2DCP4_9BACT</name>
<evidence type="ECO:0000313" key="2">
    <source>
        <dbReference type="Proteomes" id="UP001319180"/>
    </source>
</evidence>
<dbReference type="AlphaFoldDB" id="A0AAP2DCP4"/>
<gene>
    <name evidence="1" type="ORF">KK078_23650</name>
</gene>
<proteinExistence type="predicted"/>
<accession>A0AAP2DCP4</accession>
<dbReference type="EMBL" id="JAHESC010000044">
    <property type="protein sequence ID" value="MBT1689579.1"/>
    <property type="molecule type" value="Genomic_DNA"/>
</dbReference>
<comment type="caution">
    <text evidence="1">The sequence shown here is derived from an EMBL/GenBank/DDBJ whole genome shotgun (WGS) entry which is preliminary data.</text>
</comment>
<evidence type="ECO:0000313" key="1">
    <source>
        <dbReference type="EMBL" id="MBT1689579.1"/>
    </source>
</evidence>
<dbReference type="Proteomes" id="UP001319180">
    <property type="component" value="Unassembled WGS sequence"/>
</dbReference>
<reference evidence="1 2" key="1">
    <citation type="submission" date="2021-05" db="EMBL/GenBank/DDBJ databases">
        <title>A Polyphasic approach of four new species of the genus Ohtaekwangia: Ohtaekwangia histidinii sp. nov., Ohtaekwangia cretensis sp. nov., Ohtaekwangia indiensis sp. nov., Ohtaekwangia reichenbachii sp. nov. from diverse environment.</title>
        <authorList>
            <person name="Octaviana S."/>
        </authorList>
    </citation>
    <scope>NUCLEOTIDE SEQUENCE [LARGE SCALE GENOMIC DNA]</scope>
    <source>
        <strain evidence="1 2">PWU37</strain>
    </source>
</reference>
<protein>
    <submittedName>
        <fullName evidence="1">DUF2116 family Zn-ribbon domain-containing protein</fullName>
    </submittedName>
</protein>
<organism evidence="1 2">
    <name type="scientific">Dawidia soli</name>
    <dbReference type="NCBI Taxonomy" id="2782352"/>
    <lineage>
        <taxon>Bacteria</taxon>
        <taxon>Pseudomonadati</taxon>
        <taxon>Bacteroidota</taxon>
        <taxon>Cytophagia</taxon>
        <taxon>Cytophagales</taxon>
        <taxon>Chryseotaleaceae</taxon>
        <taxon>Dawidia</taxon>
    </lineage>
</organism>
<sequence>MSESLTKSCIECGTAIKGRVDKKFCSDHCRSAHNNRLNSDDTNYMRNVNNILRKNRRILLDLNPEGMNKVGREKLLSRGFDFKHFTSLYTTKDGSQYMYCYEQGYLSIENGYYLLVVKKEFLG</sequence>
<keyword evidence="2" id="KW-1185">Reference proteome</keyword>